<reference evidence="8" key="1">
    <citation type="submission" date="2015-02" db="EMBL/GenBank/DDBJ databases">
        <title>Genome sequencing for Strongylocentrotus purpuratus.</title>
        <authorList>
            <person name="Murali S."/>
            <person name="Liu Y."/>
            <person name="Vee V."/>
            <person name="English A."/>
            <person name="Wang M."/>
            <person name="Skinner E."/>
            <person name="Han Y."/>
            <person name="Muzny D.M."/>
            <person name="Worley K.C."/>
            <person name="Gibbs R.A."/>
        </authorList>
    </citation>
    <scope>NUCLEOTIDE SEQUENCE</scope>
</reference>
<dbReference type="GO" id="GO:0016020">
    <property type="term" value="C:membrane"/>
    <property type="evidence" value="ECO:0007669"/>
    <property type="project" value="UniProtKB-SubCell"/>
</dbReference>
<dbReference type="AlphaFoldDB" id="A0A7M7RC95"/>
<reference evidence="7" key="2">
    <citation type="submission" date="2021-01" db="UniProtKB">
        <authorList>
            <consortium name="EnsemblMetazoa"/>
        </authorList>
    </citation>
    <scope>IDENTIFICATION</scope>
</reference>
<comment type="similarity">
    <text evidence="2">Belongs to the nucleobase:cation symporter-2 (NCS2) (TC 2.A.40) family.</text>
</comment>
<evidence type="ECO:0000256" key="1">
    <source>
        <dbReference type="ARBA" id="ARBA00004141"/>
    </source>
</evidence>
<protein>
    <recommendedName>
        <fullName evidence="9">Solute carrier family 23 member 2</fullName>
    </recommendedName>
</protein>
<evidence type="ECO:0000256" key="4">
    <source>
        <dbReference type="ARBA" id="ARBA00022989"/>
    </source>
</evidence>
<evidence type="ECO:0000313" key="8">
    <source>
        <dbReference type="Proteomes" id="UP000007110"/>
    </source>
</evidence>
<dbReference type="InParanoid" id="A0A7M7RC95"/>
<dbReference type="Pfam" id="PF00860">
    <property type="entry name" value="Xan_ur_permease"/>
    <property type="match status" value="1"/>
</dbReference>
<keyword evidence="3 6" id="KW-0812">Transmembrane</keyword>
<evidence type="ECO:0000256" key="2">
    <source>
        <dbReference type="ARBA" id="ARBA00008821"/>
    </source>
</evidence>
<feature type="transmembrane region" description="Helical" evidence="6">
    <location>
        <begin position="442"/>
        <end position="461"/>
    </location>
</feature>
<feature type="transmembrane region" description="Helical" evidence="6">
    <location>
        <begin position="197"/>
        <end position="218"/>
    </location>
</feature>
<keyword evidence="8" id="KW-1185">Reference proteome</keyword>
<feature type="transmembrane region" description="Helical" evidence="6">
    <location>
        <begin position="171"/>
        <end position="191"/>
    </location>
</feature>
<accession>A0A7M7RC95</accession>
<feature type="transmembrane region" description="Helical" evidence="6">
    <location>
        <begin position="473"/>
        <end position="492"/>
    </location>
</feature>
<dbReference type="GO" id="GO:0022857">
    <property type="term" value="F:transmembrane transporter activity"/>
    <property type="evidence" value="ECO:0007669"/>
    <property type="project" value="InterPro"/>
</dbReference>
<feature type="transmembrane region" description="Helical" evidence="6">
    <location>
        <begin position="263"/>
        <end position="286"/>
    </location>
</feature>
<evidence type="ECO:0000256" key="5">
    <source>
        <dbReference type="ARBA" id="ARBA00023136"/>
    </source>
</evidence>
<name>A0A7M7RC95_STRPU</name>
<feature type="transmembrane region" description="Helical" evidence="6">
    <location>
        <begin position="507"/>
        <end position="526"/>
    </location>
</feature>
<dbReference type="KEGG" id="spu:577862"/>
<dbReference type="OrthoDB" id="1641903at2759"/>
<organism evidence="7 8">
    <name type="scientific">Strongylocentrotus purpuratus</name>
    <name type="common">Purple sea urchin</name>
    <dbReference type="NCBI Taxonomy" id="7668"/>
    <lineage>
        <taxon>Eukaryota</taxon>
        <taxon>Metazoa</taxon>
        <taxon>Echinodermata</taxon>
        <taxon>Eleutherozoa</taxon>
        <taxon>Echinozoa</taxon>
        <taxon>Echinoidea</taxon>
        <taxon>Euechinoidea</taxon>
        <taxon>Echinacea</taxon>
        <taxon>Camarodonta</taxon>
        <taxon>Echinidea</taxon>
        <taxon>Strongylocentrotidae</taxon>
        <taxon>Strongylocentrotus</taxon>
    </lineage>
</organism>
<dbReference type="RefSeq" id="XP_783160.4">
    <property type="nucleotide sequence ID" value="XM_778067.5"/>
</dbReference>
<comment type="subcellular location">
    <subcellularLocation>
        <location evidence="1">Membrane</location>
        <topology evidence="1">Multi-pass membrane protein</topology>
    </subcellularLocation>
</comment>
<keyword evidence="5 6" id="KW-0472">Membrane</keyword>
<dbReference type="OMA" id="WEKFSLY"/>
<proteinExistence type="inferred from homology"/>
<dbReference type="EnsemblMetazoa" id="XM_778067">
    <property type="protein sequence ID" value="XP_783160"/>
    <property type="gene ID" value="LOC577862"/>
</dbReference>
<evidence type="ECO:0008006" key="9">
    <source>
        <dbReference type="Google" id="ProtNLM"/>
    </source>
</evidence>
<evidence type="ECO:0000313" key="7">
    <source>
        <dbReference type="EnsemblMetazoa" id="XP_783160"/>
    </source>
</evidence>
<dbReference type="InterPro" id="IPR006043">
    <property type="entry name" value="NCS2"/>
</dbReference>
<dbReference type="Proteomes" id="UP000007110">
    <property type="component" value="Unassembled WGS sequence"/>
</dbReference>
<sequence length="622" mass="67713">MENGTVADIELEEVRDETVPLQRTREAKERAEAILANIHSIVTYGIDDRPPWYSTVVLAFQHFLTEMSSLFTYPLIIAPVMCFQGDLLTNAQLISTVFVVSGIQTFLQATFGSRLPIVQGPSFAFILPVFSLMNLRDECPADVGAYPENTTNLTEIQEESRLEFRDRMQELQGAVLIASLYEMFVGFTGITSLVLKFIGPLTIAPTIALIGMSLFNVASANASQHWGISGMTVVLIGLFSQYLDRFPVPCPGYTKSRGVRLTRFPLFKLFPVFLSIMIAWVVCYILTATDVFPDDENAIGYTARTDIKSAQLRETPWFYLPLPGQWGLPRVTAAGVLGMIAGCTASIVESIGDYFACAKLAGAPPPPDHAINRGIGMEGVGGLLSACWGTGVGATSYSQNIGAIGITKVGSRIVVQVMSVMVVVLGIWLKAAAFLATVPAPVIGGVMVVTFGIVTAVGISNLQYVDMNSPRNLFIFGVSLYMGTAVPSHINSNRDQINTGSEIFDEMLIIILGTSMFIGGATGFLLDNTIPGTPEERGLVQFKQLQGMETTDPKGTSDEASSQDDKALQREIAVYVNKCYDFPFGMSLVRGASWTRYIPFCPTFRGFSFPCIKCFSERDKTV</sequence>
<keyword evidence="4 6" id="KW-1133">Transmembrane helix</keyword>
<feature type="transmembrane region" description="Helical" evidence="6">
    <location>
        <begin position="413"/>
        <end position="436"/>
    </location>
</feature>
<dbReference type="GeneID" id="577862"/>
<dbReference type="PANTHER" id="PTHR11119">
    <property type="entry name" value="XANTHINE-URACIL / VITAMIN C PERMEASE FAMILY MEMBER"/>
    <property type="match status" value="1"/>
</dbReference>
<evidence type="ECO:0000256" key="3">
    <source>
        <dbReference type="ARBA" id="ARBA00022692"/>
    </source>
</evidence>
<evidence type="ECO:0000256" key="6">
    <source>
        <dbReference type="SAM" id="Phobius"/>
    </source>
</evidence>